<dbReference type="HAMAP" id="MF_00832">
    <property type="entry name" value="RutD"/>
    <property type="match status" value="1"/>
</dbReference>
<dbReference type="EC" id="3.5.1.-" evidence="2"/>
<feature type="domain" description="AB hydrolase-1" evidence="3">
    <location>
        <begin position="20"/>
        <end position="243"/>
    </location>
</feature>
<comment type="similarity">
    <text evidence="2">Belongs to the AB hydrolase superfamily. Hydrolase RutD family.</text>
</comment>
<organism evidence="4 5">
    <name type="scientific">Alteromonas confluentis</name>
    <dbReference type="NCBI Taxonomy" id="1656094"/>
    <lineage>
        <taxon>Bacteria</taxon>
        <taxon>Pseudomonadati</taxon>
        <taxon>Pseudomonadota</taxon>
        <taxon>Gammaproteobacteria</taxon>
        <taxon>Alteromonadales</taxon>
        <taxon>Alteromonadaceae</taxon>
        <taxon>Alteromonas/Salinimonas group</taxon>
        <taxon>Alteromonas</taxon>
    </lineage>
</organism>
<dbReference type="NCBIfam" id="TIGR03611">
    <property type="entry name" value="RutD"/>
    <property type="match status" value="1"/>
</dbReference>
<keyword evidence="1 2" id="KW-0378">Hydrolase</keyword>
<keyword evidence="5" id="KW-1185">Reference proteome</keyword>
<dbReference type="PANTHER" id="PTHR43798:SF33">
    <property type="entry name" value="HYDROLASE, PUTATIVE (AFU_ORTHOLOGUE AFUA_2G14860)-RELATED"/>
    <property type="match status" value="1"/>
</dbReference>
<accession>A0A1E7ZEM9</accession>
<evidence type="ECO:0000256" key="1">
    <source>
        <dbReference type="ARBA" id="ARBA00022801"/>
    </source>
</evidence>
<sequence length="270" mass="29335">MYYEIHEPVGANEAGNEDAPTLVLSSGLGGSANFWKPQLEALTKNFRVITYDHLGTGRSPAALPKGYSIADMADELLALLDSLDVTECHLIGHALGGLVGLELALKRPSMLTSLIPINAWSCPNIHSARCFNIRKALLAAGDKAAFLQMQTLILYPPDWIVEHAEALQAEEAHLLAHFPDEANLLTRIEALTTFNIDDRLSGIETDTFIIADRDDLLVPWKRSQILAARLPCAALSVLDYGGHACTVTVPNIVNDLILTHLSGYVSEETS</sequence>
<dbReference type="AlphaFoldDB" id="A0A1E7ZEM9"/>
<reference evidence="4 5" key="1">
    <citation type="submission" date="2016-08" db="EMBL/GenBank/DDBJ databases">
        <authorList>
            <person name="Seilhamer J.J."/>
        </authorList>
    </citation>
    <scope>NUCLEOTIDE SEQUENCE [LARGE SCALE GENOMIC DNA]</scope>
    <source>
        <strain evidence="4 5">KCTC 42603</strain>
    </source>
</reference>
<dbReference type="Gene3D" id="3.40.50.1820">
    <property type="entry name" value="alpha/beta hydrolase"/>
    <property type="match status" value="1"/>
</dbReference>
<dbReference type="InterPro" id="IPR050266">
    <property type="entry name" value="AB_hydrolase_sf"/>
</dbReference>
<dbReference type="EMBL" id="MDHN01000009">
    <property type="protein sequence ID" value="OFC71961.1"/>
    <property type="molecule type" value="Genomic_DNA"/>
</dbReference>
<dbReference type="InterPro" id="IPR029058">
    <property type="entry name" value="AB_hydrolase_fold"/>
</dbReference>
<dbReference type="SUPFAM" id="SSF53474">
    <property type="entry name" value="alpha/beta-Hydrolases"/>
    <property type="match status" value="1"/>
</dbReference>
<dbReference type="PRINTS" id="PR00111">
    <property type="entry name" value="ABHYDROLASE"/>
</dbReference>
<dbReference type="GO" id="GO:0006212">
    <property type="term" value="P:uracil catabolic process"/>
    <property type="evidence" value="ECO:0007669"/>
    <property type="project" value="UniProtKB-UniRule"/>
</dbReference>
<dbReference type="Pfam" id="PF00561">
    <property type="entry name" value="Abhydrolase_1"/>
    <property type="match status" value="1"/>
</dbReference>
<dbReference type="Proteomes" id="UP000175691">
    <property type="component" value="Unassembled WGS sequence"/>
</dbReference>
<protein>
    <recommendedName>
        <fullName evidence="2">Putative carbamate hydrolase RutD</fullName>
        <ecNumber evidence="2">3.5.1.-</ecNumber>
    </recommendedName>
    <alternativeName>
        <fullName evidence="2">Aminohydrolase</fullName>
    </alternativeName>
</protein>
<evidence type="ECO:0000256" key="2">
    <source>
        <dbReference type="HAMAP-Rule" id="MF_00832"/>
    </source>
</evidence>
<evidence type="ECO:0000313" key="5">
    <source>
        <dbReference type="Proteomes" id="UP000175691"/>
    </source>
</evidence>
<dbReference type="GO" id="GO:0016020">
    <property type="term" value="C:membrane"/>
    <property type="evidence" value="ECO:0007669"/>
    <property type="project" value="TreeGrafter"/>
</dbReference>
<dbReference type="STRING" id="1656094.BFC18_05650"/>
<dbReference type="GO" id="GO:0019740">
    <property type="term" value="P:nitrogen utilization"/>
    <property type="evidence" value="ECO:0007669"/>
    <property type="project" value="UniProtKB-UniRule"/>
</dbReference>
<evidence type="ECO:0000259" key="3">
    <source>
        <dbReference type="Pfam" id="PF00561"/>
    </source>
</evidence>
<proteinExistence type="inferred from homology"/>
<comment type="function">
    <text evidence="2">Involved in pyrimidine catabolism. May facilitate the hydrolysis of carbamate, a reaction that can also occur spontaneously.</text>
</comment>
<comment type="caution">
    <text evidence="4">The sequence shown here is derived from an EMBL/GenBank/DDBJ whole genome shotgun (WGS) entry which is preliminary data.</text>
</comment>
<gene>
    <name evidence="2" type="primary">rutD</name>
    <name evidence="4" type="ORF">BFC18_05650</name>
</gene>
<name>A0A1E7ZEM9_9ALTE</name>
<dbReference type="InterPro" id="IPR019913">
    <property type="entry name" value="Pyrimidine_utilisation_RutD"/>
</dbReference>
<evidence type="ECO:0000313" key="4">
    <source>
        <dbReference type="EMBL" id="OFC71961.1"/>
    </source>
</evidence>
<dbReference type="InterPro" id="IPR000073">
    <property type="entry name" value="AB_hydrolase_1"/>
</dbReference>
<dbReference type="GO" id="GO:0016811">
    <property type="term" value="F:hydrolase activity, acting on carbon-nitrogen (but not peptide) bonds, in linear amides"/>
    <property type="evidence" value="ECO:0007669"/>
    <property type="project" value="InterPro"/>
</dbReference>
<comment type="catalytic activity">
    <reaction evidence="2">
        <text>carbamate + 2 H(+) = NH4(+) + CO2</text>
        <dbReference type="Rhea" id="RHEA:15649"/>
        <dbReference type="ChEBI" id="CHEBI:13941"/>
        <dbReference type="ChEBI" id="CHEBI:15378"/>
        <dbReference type="ChEBI" id="CHEBI:16526"/>
        <dbReference type="ChEBI" id="CHEBI:28938"/>
    </reaction>
</comment>
<dbReference type="PANTHER" id="PTHR43798">
    <property type="entry name" value="MONOACYLGLYCEROL LIPASE"/>
    <property type="match status" value="1"/>
</dbReference>